<proteinExistence type="predicted"/>
<dbReference type="Gene3D" id="4.10.240.10">
    <property type="entry name" value="Zn(2)-C6 fungal-type DNA-binding domain"/>
    <property type="match status" value="1"/>
</dbReference>
<accession>A0A232LV73</accession>
<dbReference type="EMBL" id="NPHW01004352">
    <property type="protein sequence ID" value="OXV08043.1"/>
    <property type="molecule type" value="Genomic_DNA"/>
</dbReference>
<dbReference type="GO" id="GO:0008270">
    <property type="term" value="F:zinc ion binding"/>
    <property type="evidence" value="ECO:0007669"/>
    <property type="project" value="InterPro"/>
</dbReference>
<dbReference type="GO" id="GO:0003677">
    <property type="term" value="F:DNA binding"/>
    <property type="evidence" value="ECO:0007669"/>
    <property type="project" value="UniProtKB-KW"/>
</dbReference>
<reference evidence="5 6" key="1">
    <citation type="journal article" date="2015" name="Environ. Microbiol.">
        <title>Metagenome sequence of Elaphomyces granulatus from sporocarp tissue reveals Ascomycota ectomycorrhizal fingerprints of genome expansion and a Proteobacteria-rich microbiome.</title>
        <authorList>
            <person name="Quandt C.A."/>
            <person name="Kohler A."/>
            <person name="Hesse C.N."/>
            <person name="Sharpton T.J."/>
            <person name="Martin F."/>
            <person name="Spatafora J.W."/>
        </authorList>
    </citation>
    <scope>NUCLEOTIDE SEQUENCE [LARGE SCALE GENOMIC DNA]</scope>
    <source>
        <strain evidence="5 6">OSC145934</strain>
    </source>
</reference>
<dbReference type="InterPro" id="IPR001138">
    <property type="entry name" value="Zn2Cys6_DnaBD"/>
</dbReference>
<dbReference type="OrthoDB" id="5350673at2759"/>
<name>A0A232LV73_9EURO</name>
<keyword evidence="3" id="KW-0804">Transcription</keyword>
<evidence type="ECO:0000256" key="3">
    <source>
        <dbReference type="ARBA" id="ARBA00023163"/>
    </source>
</evidence>
<evidence type="ECO:0000313" key="5">
    <source>
        <dbReference type="EMBL" id="OXV08043.1"/>
    </source>
</evidence>
<comment type="caution">
    <text evidence="5">The sequence shown here is derived from an EMBL/GenBank/DDBJ whole genome shotgun (WGS) entry which is preliminary data.</text>
</comment>
<dbReference type="InterPro" id="IPR036864">
    <property type="entry name" value="Zn2-C6_fun-type_DNA-bd_sf"/>
</dbReference>
<dbReference type="GO" id="GO:0001228">
    <property type="term" value="F:DNA-binding transcription activator activity, RNA polymerase II-specific"/>
    <property type="evidence" value="ECO:0007669"/>
    <property type="project" value="TreeGrafter"/>
</dbReference>
<dbReference type="PANTHER" id="PTHR47784">
    <property type="entry name" value="STEROL UPTAKE CONTROL PROTEIN 2"/>
    <property type="match status" value="1"/>
</dbReference>
<protein>
    <submittedName>
        <fullName evidence="5">Uncharacterized protein</fullName>
    </submittedName>
</protein>
<evidence type="ECO:0000256" key="4">
    <source>
        <dbReference type="ARBA" id="ARBA00023242"/>
    </source>
</evidence>
<keyword evidence="2" id="KW-0238">DNA-binding</keyword>
<evidence type="ECO:0000313" key="6">
    <source>
        <dbReference type="Proteomes" id="UP000243515"/>
    </source>
</evidence>
<evidence type="ECO:0000256" key="1">
    <source>
        <dbReference type="ARBA" id="ARBA00023015"/>
    </source>
</evidence>
<dbReference type="CDD" id="cd00067">
    <property type="entry name" value="GAL4"/>
    <property type="match status" value="1"/>
</dbReference>
<keyword evidence="1" id="KW-0805">Transcription regulation</keyword>
<dbReference type="InterPro" id="IPR021858">
    <property type="entry name" value="Fun_TF"/>
</dbReference>
<organism evidence="5 6">
    <name type="scientific">Elaphomyces granulatus</name>
    <dbReference type="NCBI Taxonomy" id="519963"/>
    <lineage>
        <taxon>Eukaryota</taxon>
        <taxon>Fungi</taxon>
        <taxon>Dikarya</taxon>
        <taxon>Ascomycota</taxon>
        <taxon>Pezizomycotina</taxon>
        <taxon>Eurotiomycetes</taxon>
        <taxon>Eurotiomycetidae</taxon>
        <taxon>Eurotiales</taxon>
        <taxon>Elaphomycetaceae</taxon>
        <taxon>Elaphomyces</taxon>
    </lineage>
</organism>
<keyword evidence="4" id="KW-0539">Nucleus</keyword>
<dbReference type="AlphaFoldDB" id="A0A232LV73"/>
<evidence type="ECO:0000256" key="2">
    <source>
        <dbReference type="ARBA" id="ARBA00023125"/>
    </source>
</evidence>
<dbReference type="Proteomes" id="UP000243515">
    <property type="component" value="Unassembled WGS sequence"/>
</dbReference>
<sequence length="406" mass="45297">MWGKKTLKNNLWKIKRGWNCDERPPQCSNCARRQIECEFVHRPPPAPSINVSAGAPGQLASSSSTNRTASSSLFVGPLAGNPVVTTPSGLQVSDLELLHHYTTVTFRTLPSGSPPDSPELWQTQVVQLGFQHEFLLRGILAVSALHLHHLRPNRRESLALRASSHQTLALEAFQDALNQVDSSNCVAIFAFSCIVVVLAFASPRNSKSIGFQKDLFDWFHMIRGCNSVLQTQWDAVSRSFLAPLLKKGMLQDTAASHRIPDCGRVTDLLRLCGTERSAHDRETANTYALAIHELLNSFTQVSLLMDRRQDFVPVIYVWPVAIPHRYLDMLRDQEAEAMVILAHYAVLLQRVDDQWFMQGWARYLVTQVDAALGNEWKEWLIWPKDVTGALSPIAIGGDAGRSLTVA</sequence>
<dbReference type="PANTHER" id="PTHR47784:SF5">
    <property type="entry name" value="STEROL UPTAKE CONTROL PROTEIN 2"/>
    <property type="match status" value="1"/>
</dbReference>
<gene>
    <name evidence="5" type="ORF">Egran_04194</name>
</gene>
<keyword evidence="6" id="KW-1185">Reference proteome</keyword>
<dbReference type="InterPro" id="IPR053157">
    <property type="entry name" value="Sterol_Uptake_Regulator"/>
</dbReference>
<dbReference type="Pfam" id="PF11951">
    <property type="entry name" value="Fungal_trans_2"/>
    <property type="match status" value="1"/>
</dbReference>